<proteinExistence type="predicted"/>
<keyword evidence="2" id="KW-1185">Reference proteome</keyword>
<sequence>MTPSCSSCVCRQFLTLLCRGWECPILEGNGMSPLLPQKCMLGLCHLWWWRVVNLIMLSHVGHRKAICSIQKLGMKFLFDYLLWWTVVKLIMVSHVDDSKAI</sequence>
<dbReference type="EMBL" id="OZ020098">
    <property type="protein sequence ID" value="CAK9270532.1"/>
    <property type="molecule type" value="Genomic_DNA"/>
</dbReference>
<evidence type="ECO:0000313" key="2">
    <source>
        <dbReference type="Proteomes" id="UP001497444"/>
    </source>
</evidence>
<accession>A0ABP0WUL1</accession>
<reference evidence="1" key="1">
    <citation type="submission" date="2024-02" db="EMBL/GenBank/DDBJ databases">
        <authorList>
            <consortium name="ELIXIR-Norway"/>
            <consortium name="Elixir Norway"/>
        </authorList>
    </citation>
    <scope>NUCLEOTIDE SEQUENCE</scope>
</reference>
<name>A0ABP0WUL1_9BRYO</name>
<organism evidence="1 2">
    <name type="scientific">Sphagnum jensenii</name>
    <dbReference type="NCBI Taxonomy" id="128206"/>
    <lineage>
        <taxon>Eukaryota</taxon>
        <taxon>Viridiplantae</taxon>
        <taxon>Streptophyta</taxon>
        <taxon>Embryophyta</taxon>
        <taxon>Bryophyta</taxon>
        <taxon>Sphagnophytina</taxon>
        <taxon>Sphagnopsida</taxon>
        <taxon>Sphagnales</taxon>
        <taxon>Sphagnaceae</taxon>
        <taxon>Sphagnum</taxon>
    </lineage>
</organism>
<gene>
    <name evidence="1" type="ORF">CSSPJE1EN1_LOCUS16010</name>
</gene>
<protein>
    <submittedName>
        <fullName evidence="1">Uncharacterized protein</fullName>
    </submittedName>
</protein>
<dbReference type="Proteomes" id="UP001497444">
    <property type="component" value="Chromosome 3"/>
</dbReference>
<evidence type="ECO:0000313" key="1">
    <source>
        <dbReference type="EMBL" id="CAK9270532.1"/>
    </source>
</evidence>